<feature type="binding site" evidence="10">
    <location>
        <position position="269"/>
    </location>
    <ligand>
        <name>NAD(+)</name>
        <dbReference type="ChEBI" id="CHEBI:57540"/>
    </ligand>
</feature>
<comment type="caution">
    <text evidence="12">The sequence shown here is derived from an EMBL/GenBank/DDBJ whole genome shotgun (WGS) entry which is preliminary data.</text>
</comment>
<dbReference type="PIRSF" id="PIRSF000124">
    <property type="entry name" value="UDPglc_GDPman_dh"/>
    <property type="match status" value="1"/>
</dbReference>
<evidence type="ECO:0000256" key="5">
    <source>
        <dbReference type="ARBA" id="ARBA00023027"/>
    </source>
</evidence>
<proteinExistence type="inferred from homology"/>
<dbReference type="AlphaFoldDB" id="A0A0G0UEF7"/>
<evidence type="ECO:0000256" key="3">
    <source>
        <dbReference type="ARBA" id="ARBA00012954"/>
    </source>
</evidence>
<dbReference type="InterPro" id="IPR036220">
    <property type="entry name" value="UDP-Glc/GDP-Man_DH_C_sf"/>
</dbReference>
<sequence length="438" mass="47353">MNIVVIGTGYVGLVSGLGYAKLGHRVACVDVDVAKIAALDLGEVPFYEPGLRDLLREMQEQGRIVFTTDLYSVADGAEIFLIAVGTPPTAFGEVDLRAVFHVADDIGKCLDHEAIVAIKSTVPVGTNRKVLDCVREKMIAIGRENVSRCIQVASVPEFLSEGKALEDFFAPHRIVIGAENYTTHDVMGRLHAGLPGTRICTTLENAELIKYAANAFLATKISFINEMACIAERVGADIQTVAHAIGLDPRIGPSFLKAGIGYGGSCFPKDVSALHQLAGLNGYDFKLLGAVIEVNNHQRDWFLRKIENRLGSVRGRKIAAWGLAFKGGTDDIRESAALDIIQRLCARGAEISVYDPFAMTRAHGLLSDDIVFAPTAMDAAEGADALVVLTDWQEFRDVSFSTLRERMVNPLIFDGRNLLADMHLSGLGFQYEGVGTSG</sequence>
<keyword evidence="4 7" id="KW-0560">Oxidoreductase</keyword>
<feature type="binding site" evidence="9">
    <location>
        <position position="263"/>
    </location>
    <ligand>
        <name>substrate</name>
    </ligand>
</feature>
<dbReference type="InterPro" id="IPR001732">
    <property type="entry name" value="UDP-Glc/GDP-Man_DH_N"/>
</dbReference>
<dbReference type="Gene3D" id="3.40.50.720">
    <property type="entry name" value="NAD(P)-binding Rossmann-like Domain"/>
    <property type="match status" value="2"/>
</dbReference>
<dbReference type="Proteomes" id="UP000034616">
    <property type="component" value="Unassembled WGS sequence"/>
</dbReference>
<dbReference type="InterPro" id="IPR036291">
    <property type="entry name" value="NAD(P)-bd_dom_sf"/>
</dbReference>
<dbReference type="SUPFAM" id="SSF51735">
    <property type="entry name" value="NAD(P)-binding Rossmann-fold domains"/>
    <property type="match status" value="1"/>
</dbReference>
<dbReference type="PANTHER" id="PTHR43750:SF3">
    <property type="entry name" value="UDP-GLUCOSE 6-DEHYDROGENASE TUAD"/>
    <property type="match status" value="1"/>
</dbReference>
<dbReference type="PIRSF" id="PIRSF500134">
    <property type="entry name" value="UDPglc_DH_bac"/>
    <property type="match status" value="1"/>
</dbReference>
<dbReference type="EMBL" id="LCAH01000004">
    <property type="protein sequence ID" value="KKR87288.1"/>
    <property type="molecule type" value="Genomic_DNA"/>
</dbReference>
<dbReference type="SUPFAM" id="SSF52413">
    <property type="entry name" value="UDP-glucose/GDP-mannose dehydrogenase C-terminal domain"/>
    <property type="match status" value="1"/>
</dbReference>
<dbReference type="SMART" id="SM00984">
    <property type="entry name" value="UDPG_MGDP_dh_C"/>
    <property type="match status" value="1"/>
</dbReference>
<evidence type="ECO:0000313" key="13">
    <source>
        <dbReference type="Proteomes" id="UP000034616"/>
    </source>
</evidence>
<comment type="catalytic activity">
    <reaction evidence="6 7">
        <text>UDP-alpha-D-glucose + 2 NAD(+) + H2O = UDP-alpha-D-glucuronate + 2 NADH + 3 H(+)</text>
        <dbReference type="Rhea" id="RHEA:23596"/>
        <dbReference type="ChEBI" id="CHEBI:15377"/>
        <dbReference type="ChEBI" id="CHEBI:15378"/>
        <dbReference type="ChEBI" id="CHEBI:57540"/>
        <dbReference type="ChEBI" id="CHEBI:57945"/>
        <dbReference type="ChEBI" id="CHEBI:58052"/>
        <dbReference type="ChEBI" id="CHEBI:58885"/>
        <dbReference type="EC" id="1.1.1.22"/>
    </reaction>
</comment>
<keyword evidence="5 7" id="KW-0520">NAD</keyword>
<evidence type="ECO:0000256" key="1">
    <source>
        <dbReference type="ARBA" id="ARBA00004701"/>
    </source>
</evidence>
<dbReference type="GO" id="GO:0051287">
    <property type="term" value="F:NAD binding"/>
    <property type="evidence" value="ECO:0007669"/>
    <property type="project" value="InterPro"/>
</dbReference>
<reference evidence="12 13" key="1">
    <citation type="journal article" date="2015" name="Nature">
        <title>rRNA introns, odd ribosomes, and small enigmatic genomes across a large radiation of phyla.</title>
        <authorList>
            <person name="Brown C.T."/>
            <person name="Hug L.A."/>
            <person name="Thomas B.C."/>
            <person name="Sharon I."/>
            <person name="Castelle C.J."/>
            <person name="Singh A."/>
            <person name="Wilkins M.J."/>
            <person name="Williams K.H."/>
            <person name="Banfield J.F."/>
        </authorList>
    </citation>
    <scope>NUCLEOTIDE SEQUENCE [LARGE SCALE GENOMIC DNA]</scope>
</reference>
<feature type="binding site" evidence="10">
    <location>
        <position position="86"/>
    </location>
    <ligand>
        <name>NAD(+)</name>
        <dbReference type="ChEBI" id="CHEBI:57540"/>
    </ligand>
</feature>
<evidence type="ECO:0000256" key="4">
    <source>
        <dbReference type="ARBA" id="ARBA00023002"/>
    </source>
</evidence>
<dbReference type="InterPro" id="IPR028357">
    <property type="entry name" value="UDPglc_DH_bac"/>
</dbReference>
<accession>A0A0G0UEF7</accession>
<dbReference type="Pfam" id="PF03721">
    <property type="entry name" value="UDPG_MGDP_dh_N"/>
    <property type="match status" value="1"/>
</dbReference>
<dbReference type="EC" id="1.1.1.22" evidence="3 7"/>
<dbReference type="Gene3D" id="1.20.5.100">
    <property type="entry name" value="Cytochrome c1, transmembrane anchor, C-terminal"/>
    <property type="match status" value="1"/>
</dbReference>
<dbReference type="GO" id="GO:0003979">
    <property type="term" value="F:UDP-glucose 6-dehydrogenase activity"/>
    <property type="evidence" value="ECO:0007669"/>
    <property type="project" value="UniProtKB-EC"/>
</dbReference>
<feature type="binding site" evidence="9">
    <location>
        <position position="326"/>
    </location>
    <ligand>
        <name>substrate</name>
    </ligand>
</feature>
<dbReference type="GO" id="GO:0000271">
    <property type="term" value="P:polysaccharide biosynthetic process"/>
    <property type="evidence" value="ECO:0007669"/>
    <property type="project" value="InterPro"/>
</dbReference>
<dbReference type="Pfam" id="PF03720">
    <property type="entry name" value="UDPG_MGDP_dh_C"/>
    <property type="match status" value="1"/>
</dbReference>
<evidence type="ECO:0000313" key="12">
    <source>
        <dbReference type="EMBL" id="KKR87288.1"/>
    </source>
</evidence>
<dbReference type="SUPFAM" id="SSF48179">
    <property type="entry name" value="6-phosphogluconate dehydrogenase C-terminal domain-like"/>
    <property type="match status" value="1"/>
</dbReference>
<dbReference type="InterPro" id="IPR014027">
    <property type="entry name" value="UDP-Glc/GDP-Man_DH_C"/>
</dbReference>
<feature type="binding site" evidence="10">
    <location>
        <position position="333"/>
    </location>
    <ligand>
        <name>NAD(+)</name>
        <dbReference type="ChEBI" id="CHEBI:57540"/>
    </ligand>
</feature>
<dbReference type="PATRIC" id="fig|1618985.3.peg.423"/>
<dbReference type="InterPro" id="IPR014026">
    <property type="entry name" value="UDP-Glc/GDP-Man_DH_dimer"/>
</dbReference>
<dbReference type="InterPro" id="IPR017476">
    <property type="entry name" value="UDP-Glc/GDP-Man"/>
</dbReference>
<evidence type="ECO:0000256" key="9">
    <source>
        <dbReference type="PIRSR" id="PIRSR500134-2"/>
    </source>
</evidence>
<organism evidence="12 13">
    <name type="scientific">Candidatus Uhrbacteria bacterium GW2011_GWC2_41_11</name>
    <dbReference type="NCBI Taxonomy" id="1618985"/>
    <lineage>
        <taxon>Bacteria</taxon>
        <taxon>Candidatus Uhriibacteriota</taxon>
    </lineage>
</organism>
<evidence type="ECO:0000259" key="11">
    <source>
        <dbReference type="SMART" id="SM00984"/>
    </source>
</evidence>
<comment type="similarity">
    <text evidence="2 7">Belongs to the UDP-glucose/GDP-mannose dehydrogenase family.</text>
</comment>
<feature type="binding site" evidence="9">
    <location>
        <begin position="158"/>
        <end position="161"/>
    </location>
    <ligand>
        <name>substrate</name>
    </ligand>
</feature>
<dbReference type="PANTHER" id="PTHR43750">
    <property type="entry name" value="UDP-GLUCOSE 6-DEHYDROGENASE TUAD"/>
    <property type="match status" value="1"/>
</dbReference>
<feature type="binding site" evidence="10">
    <location>
        <position position="121"/>
    </location>
    <ligand>
        <name>NAD(+)</name>
        <dbReference type="ChEBI" id="CHEBI:57540"/>
    </ligand>
</feature>
<dbReference type="NCBIfam" id="TIGR03026">
    <property type="entry name" value="NDP-sugDHase"/>
    <property type="match status" value="1"/>
</dbReference>
<feature type="binding site" evidence="9">
    <location>
        <begin position="255"/>
        <end position="259"/>
    </location>
    <ligand>
        <name>substrate</name>
    </ligand>
</feature>
<comment type="pathway">
    <text evidence="1">Nucleotide-sugar biosynthesis; UDP-alpha-D-glucuronate biosynthesis; UDP-alpha-D-glucuronate from UDP-alpha-D-glucose: step 1/1.</text>
</comment>
<dbReference type="InterPro" id="IPR008927">
    <property type="entry name" value="6-PGluconate_DH-like_C_sf"/>
</dbReference>
<dbReference type="Pfam" id="PF00984">
    <property type="entry name" value="UDPG_MGDP_dh"/>
    <property type="match status" value="1"/>
</dbReference>
<protein>
    <recommendedName>
        <fullName evidence="3 7">UDP-glucose 6-dehydrogenase</fullName>
        <ecNumber evidence="3 7">1.1.1.22</ecNumber>
    </recommendedName>
</protein>
<feature type="binding site" evidence="10">
    <location>
        <position position="35"/>
    </location>
    <ligand>
        <name>NAD(+)</name>
        <dbReference type="ChEBI" id="CHEBI:57540"/>
    </ligand>
</feature>
<gene>
    <name evidence="12" type="ORF">UU35_C0004G0061</name>
</gene>
<evidence type="ECO:0000256" key="6">
    <source>
        <dbReference type="ARBA" id="ARBA00047473"/>
    </source>
</evidence>
<feature type="binding site" evidence="10">
    <location>
        <position position="161"/>
    </location>
    <ligand>
        <name>NAD(+)</name>
        <dbReference type="ChEBI" id="CHEBI:57540"/>
    </ligand>
</feature>
<feature type="binding site" evidence="10">
    <location>
        <position position="30"/>
    </location>
    <ligand>
        <name>NAD(+)</name>
        <dbReference type="ChEBI" id="CHEBI:57540"/>
    </ligand>
</feature>
<feature type="active site" description="Nucleophile" evidence="8">
    <location>
        <position position="266"/>
    </location>
</feature>
<dbReference type="UniPathway" id="UPA00038">
    <property type="reaction ID" value="UER00491"/>
</dbReference>
<feature type="binding site" evidence="9">
    <location>
        <position position="210"/>
    </location>
    <ligand>
        <name>substrate</name>
    </ligand>
</feature>
<dbReference type="GO" id="GO:0006065">
    <property type="term" value="P:UDP-glucuronate biosynthetic process"/>
    <property type="evidence" value="ECO:0007669"/>
    <property type="project" value="UniProtKB-UniPathway"/>
</dbReference>
<evidence type="ECO:0000256" key="7">
    <source>
        <dbReference type="PIRNR" id="PIRNR000124"/>
    </source>
</evidence>
<evidence type="ECO:0000256" key="10">
    <source>
        <dbReference type="PIRSR" id="PIRSR500134-3"/>
    </source>
</evidence>
<evidence type="ECO:0000256" key="8">
    <source>
        <dbReference type="PIRSR" id="PIRSR500134-1"/>
    </source>
</evidence>
<feature type="domain" description="UDP-glucose/GDP-mannose dehydrogenase C-terminal" evidence="11">
    <location>
        <begin position="319"/>
        <end position="421"/>
    </location>
</feature>
<evidence type="ECO:0000256" key="2">
    <source>
        <dbReference type="ARBA" id="ARBA00006601"/>
    </source>
</evidence>
<name>A0A0G0UEF7_9BACT</name>